<dbReference type="PANTHER" id="PTHR45674">
    <property type="entry name" value="DNA LIGASE 1/3 FAMILY MEMBER"/>
    <property type="match status" value="1"/>
</dbReference>
<evidence type="ECO:0000256" key="3">
    <source>
        <dbReference type="ARBA" id="ARBA00022618"/>
    </source>
</evidence>
<dbReference type="FunFam" id="1.10.3260.10:FF:000001">
    <property type="entry name" value="DNA ligase"/>
    <property type="match status" value="1"/>
</dbReference>
<sequence length="492" mass="53355">MKQQSLASFFAGGGMAKNKPAAGNGSVKKESVCDDKSNDDLALSEEALPVKSDVGDEKSATDADVAQSLVAKMDLGEPGSTKSKSAAGSASKRRVVDSSDESDSDAFDSKDPENVPLEESSSETELDDDVQTEVKPLAKKAKASVKKPAAKKAKAGVEVEKLPEFELIDTKDGKQVPYLALCQAFAAIEGTSKRLEITAYIMDFLLQVMRVDQTQLTHTVMLCISKIAPDHEGIELGIGEAVLLKSIAGATGRQVSRVKQDHQELGDLGTVVQRGKAGQRTMFKPKPLSISNVFTTFKEIATTSGSSSIQKKVGLITGLLASCSELEAKYLIRSLEGRLRIGLAESTIQTALSHAALVFEKGEKKSELEASDFQNATESLKQVLSEFPIYSNVIESIYRYGISDIANHCMLTPTLPVKPMLAKIEKAADDILRRFEGKPFTCEFKYDGERNQVHYIREEDGSSKCVVFSRNAENNTGKYPDIVNSVKEVRPQ</sequence>
<dbReference type="GO" id="GO:0005634">
    <property type="term" value="C:nucleus"/>
    <property type="evidence" value="ECO:0007669"/>
    <property type="project" value="TreeGrafter"/>
</dbReference>
<evidence type="ECO:0000259" key="12">
    <source>
        <dbReference type="Pfam" id="PF04675"/>
    </source>
</evidence>
<dbReference type="AlphaFoldDB" id="A0A9W8ED68"/>
<feature type="region of interest" description="Disordered" evidence="10">
    <location>
        <begin position="1"/>
        <end position="131"/>
    </location>
</feature>
<dbReference type="InterPro" id="IPR012310">
    <property type="entry name" value="DNA_ligase_ATP-dep_cent"/>
</dbReference>
<dbReference type="GO" id="GO:0006281">
    <property type="term" value="P:DNA repair"/>
    <property type="evidence" value="ECO:0007669"/>
    <property type="project" value="UniProtKB-KW"/>
</dbReference>
<dbReference type="Gene3D" id="3.30.470.30">
    <property type="entry name" value="DNA ligase/mRNA capping enzyme"/>
    <property type="match status" value="1"/>
</dbReference>
<evidence type="ECO:0000313" key="13">
    <source>
        <dbReference type="EMBL" id="KAJ1999914.1"/>
    </source>
</evidence>
<dbReference type="SUPFAM" id="SSF56091">
    <property type="entry name" value="DNA ligase/mRNA capping enzyme, catalytic domain"/>
    <property type="match status" value="1"/>
</dbReference>
<feature type="domain" description="ATP-dependent DNA ligase family profile" evidence="11">
    <location>
        <begin position="419"/>
        <end position="490"/>
    </location>
</feature>
<dbReference type="PANTHER" id="PTHR45674:SF4">
    <property type="entry name" value="DNA LIGASE 1"/>
    <property type="match status" value="1"/>
</dbReference>
<evidence type="ECO:0000256" key="10">
    <source>
        <dbReference type="SAM" id="MobiDB-lite"/>
    </source>
</evidence>
<dbReference type="GO" id="GO:0003910">
    <property type="term" value="F:DNA ligase (ATP) activity"/>
    <property type="evidence" value="ECO:0007669"/>
    <property type="project" value="InterPro"/>
</dbReference>
<feature type="compositionally biased region" description="Low complexity" evidence="10">
    <location>
        <begin position="79"/>
        <end position="90"/>
    </location>
</feature>
<feature type="compositionally biased region" description="Basic and acidic residues" evidence="10">
    <location>
        <begin position="27"/>
        <end position="39"/>
    </location>
</feature>
<dbReference type="GO" id="GO:0006310">
    <property type="term" value="P:DNA recombination"/>
    <property type="evidence" value="ECO:0007669"/>
    <property type="project" value="UniProtKB-KW"/>
</dbReference>
<keyword evidence="14" id="KW-1185">Reference proteome</keyword>
<keyword evidence="5" id="KW-0227">DNA damage</keyword>
<evidence type="ECO:0000256" key="1">
    <source>
        <dbReference type="ARBA" id="ARBA00007572"/>
    </source>
</evidence>
<evidence type="ECO:0000313" key="14">
    <source>
        <dbReference type="Proteomes" id="UP001150907"/>
    </source>
</evidence>
<dbReference type="GO" id="GO:0005524">
    <property type="term" value="F:ATP binding"/>
    <property type="evidence" value="ECO:0007669"/>
    <property type="project" value="UniProtKB-KW"/>
</dbReference>
<evidence type="ECO:0000256" key="8">
    <source>
        <dbReference type="ARBA" id="ARBA00023204"/>
    </source>
</evidence>
<keyword evidence="6" id="KW-0067">ATP-binding</keyword>
<evidence type="ECO:0000259" key="11">
    <source>
        <dbReference type="Pfam" id="PF01068"/>
    </source>
</evidence>
<evidence type="ECO:0000256" key="6">
    <source>
        <dbReference type="ARBA" id="ARBA00022840"/>
    </source>
</evidence>
<dbReference type="GO" id="GO:1903461">
    <property type="term" value="P:Okazaki fragment processing involved in mitotic DNA replication"/>
    <property type="evidence" value="ECO:0007669"/>
    <property type="project" value="TreeGrafter"/>
</dbReference>
<evidence type="ECO:0000256" key="5">
    <source>
        <dbReference type="ARBA" id="ARBA00022763"/>
    </source>
</evidence>
<protein>
    <submittedName>
        <fullName evidence="13">ATP-dependent DNA ligase Cdc17</fullName>
    </submittedName>
</protein>
<keyword evidence="4" id="KW-0547">Nucleotide-binding</keyword>
<dbReference type="Pfam" id="PF01068">
    <property type="entry name" value="DNA_ligase_A_M"/>
    <property type="match status" value="1"/>
</dbReference>
<dbReference type="Pfam" id="PF04675">
    <property type="entry name" value="DNA_ligase_A_N"/>
    <property type="match status" value="1"/>
</dbReference>
<dbReference type="InterPro" id="IPR036599">
    <property type="entry name" value="DNA_ligase_N_sf"/>
</dbReference>
<dbReference type="Proteomes" id="UP001150907">
    <property type="component" value="Unassembled WGS sequence"/>
</dbReference>
<feature type="compositionally biased region" description="Acidic residues" evidence="10">
    <location>
        <begin position="120"/>
        <end position="131"/>
    </location>
</feature>
<evidence type="ECO:0000256" key="7">
    <source>
        <dbReference type="ARBA" id="ARBA00023172"/>
    </source>
</evidence>
<dbReference type="GO" id="GO:0051301">
    <property type="term" value="P:cell division"/>
    <property type="evidence" value="ECO:0007669"/>
    <property type="project" value="UniProtKB-KW"/>
</dbReference>
<keyword evidence="3" id="KW-0132">Cell division</keyword>
<dbReference type="GO" id="GO:0005739">
    <property type="term" value="C:mitochondrion"/>
    <property type="evidence" value="ECO:0007669"/>
    <property type="project" value="TreeGrafter"/>
</dbReference>
<name>A0A9W8ED68_9FUNG</name>
<feature type="domain" description="DNA ligase ATP-dependent N-terminal" evidence="12">
    <location>
        <begin position="177"/>
        <end position="353"/>
    </location>
</feature>
<dbReference type="GO" id="GO:0003677">
    <property type="term" value="F:DNA binding"/>
    <property type="evidence" value="ECO:0007669"/>
    <property type="project" value="InterPro"/>
</dbReference>
<dbReference type="OrthoDB" id="206088at2759"/>
<dbReference type="EMBL" id="JANBQF010000616">
    <property type="protein sequence ID" value="KAJ1999914.1"/>
    <property type="molecule type" value="Genomic_DNA"/>
</dbReference>
<evidence type="ECO:0000256" key="4">
    <source>
        <dbReference type="ARBA" id="ARBA00022741"/>
    </source>
</evidence>
<reference evidence="13" key="1">
    <citation type="submission" date="2022-07" db="EMBL/GenBank/DDBJ databases">
        <title>Phylogenomic reconstructions and comparative analyses of Kickxellomycotina fungi.</title>
        <authorList>
            <person name="Reynolds N.K."/>
            <person name="Stajich J.E."/>
            <person name="Barry K."/>
            <person name="Grigoriev I.V."/>
            <person name="Crous P."/>
            <person name="Smith M.E."/>
        </authorList>
    </citation>
    <scope>NUCLEOTIDE SEQUENCE</scope>
    <source>
        <strain evidence="13">IMI 214461</strain>
    </source>
</reference>
<evidence type="ECO:0000256" key="9">
    <source>
        <dbReference type="ARBA" id="ARBA00023306"/>
    </source>
</evidence>
<comment type="similarity">
    <text evidence="1">Belongs to the ATP-dependent DNA ligase family.</text>
</comment>
<dbReference type="InterPro" id="IPR012308">
    <property type="entry name" value="DNA_ligase_ATP-dep_N"/>
</dbReference>
<keyword evidence="7" id="KW-0233">DNA recombination</keyword>
<evidence type="ECO:0000256" key="2">
    <source>
        <dbReference type="ARBA" id="ARBA00022598"/>
    </source>
</evidence>
<dbReference type="SUPFAM" id="SSF117018">
    <property type="entry name" value="ATP-dependent DNA ligase DNA-binding domain"/>
    <property type="match status" value="1"/>
</dbReference>
<organism evidence="13 14">
    <name type="scientific">Coemansia thaxteri</name>
    <dbReference type="NCBI Taxonomy" id="2663907"/>
    <lineage>
        <taxon>Eukaryota</taxon>
        <taxon>Fungi</taxon>
        <taxon>Fungi incertae sedis</taxon>
        <taxon>Zoopagomycota</taxon>
        <taxon>Kickxellomycotina</taxon>
        <taxon>Kickxellomycetes</taxon>
        <taxon>Kickxellales</taxon>
        <taxon>Kickxellaceae</taxon>
        <taxon>Coemansia</taxon>
    </lineage>
</organism>
<gene>
    <name evidence="13" type="primary">cdc17_2</name>
    <name evidence="13" type="ORF">H4R26_004858</name>
</gene>
<keyword evidence="8" id="KW-0234">DNA repair</keyword>
<accession>A0A9W8ED68</accession>
<comment type="caution">
    <text evidence="13">The sequence shown here is derived from an EMBL/GenBank/DDBJ whole genome shotgun (WGS) entry which is preliminary data.</text>
</comment>
<dbReference type="Gene3D" id="1.10.3260.10">
    <property type="entry name" value="DNA ligase, ATP-dependent, N-terminal domain"/>
    <property type="match status" value="1"/>
</dbReference>
<dbReference type="InterPro" id="IPR050191">
    <property type="entry name" value="ATP-dep_DNA_ligase"/>
</dbReference>
<keyword evidence="9" id="KW-0131">Cell cycle</keyword>
<keyword evidence="2 13" id="KW-0436">Ligase</keyword>
<proteinExistence type="inferred from homology"/>